<proteinExistence type="predicted"/>
<name>A0A9P0QF61_ACAOB</name>
<dbReference type="EMBL" id="CAKOFQ010009908">
    <property type="protein sequence ID" value="CAH2018726.1"/>
    <property type="molecule type" value="Genomic_DNA"/>
</dbReference>
<evidence type="ECO:0000313" key="3">
    <source>
        <dbReference type="Proteomes" id="UP001152888"/>
    </source>
</evidence>
<protein>
    <submittedName>
        <fullName evidence="2">Uncharacterized protein</fullName>
    </submittedName>
</protein>
<feature type="non-terminal residue" evidence="2">
    <location>
        <position position="163"/>
    </location>
</feature>
<evidence type="ECO:0000256" key="1">
    <source>
        <dbReference type="SAM" id="MobiDB-lite"/>
    </source>
</evidence>
<comment type="caution">
    <text evidence="2">The sequence shown here is derived from an EMBL/GenBank/DDBJ whole genome shotgun (WGS) entry which is preliminary data.</text>
</comment>
<keyword evidence="3" id="KW-1185">Reference proteome</keyword>
<evidence type="ECO:0000313" key="2">
    <source>
        <dbReference type="EMBL" id="CAH2018726.1"/>
    </source>
</evidence>
<sequence length="163" mass="17862">IRYEGTPSYPSQPARQPSYPGQGQETKVVGYPGGKPPGPSFPAPGPTGPSRPAPPRHTLLQDQVGRVIQLLDQVTRLPVVQHLLQHLDIQHLLGHRLASLCPVLDHHDRLLDPAIQLRVPVGHLRATPHLAKNICPANLDRSTLLVADTHTRILVLSHFNVLL</sequence>
<accession>A0A9P0QF61</accession>
<reference evidence="2" key="1">
    <citation type="submission" date="2022-03" db="EMBL/GenBank/DDBJ databases">
        <authorList>
            <person name="Sayadi A."/>
        </authorList>
    </citation>
    <scope>NUCLEOTIDE SEQUENCE</scope>
</reference>
<organism evidence="2 3">
    <name type="scientific">Acanthoscelides obtectus</name>
    <name type="common">Bean weevil</name>
    <name type="synonym">Bruchus obtectus</name>
    <dbReference type="NCBI Taxonomy" id="200917"/>
    <lineage>
        <taxon>Eukaryota</taxon>
        <taxon>Metazoa</taxon>
        <taxon>Ecdysozoa</taxon>
        <taxon>Arthropoda</taxon>
        <taxon>Hexapoda</taxon>
        <taxon>Insecta</taxon>
        <taxon>Pterygota</taxon>
        <taxon>Neoptera</taxon>
        <taxon>Endopterygota</taxon>
        <taxon>Coleoptera</taxon>
        <taxon>Polyphaga</taxon>
        <taxon>Cucujiformia</taxon>
        <taxon>Chrysomeloidea</taxon>
        <taxon>Chrysomelidae</taxon>
        <taxon>Bruchinae</taxon>
        <taxon>Bruchini</taxon>
        <taxon>Acanthoscelides</taxon>
    </lineage>
</organism>
<gene>
    <name evidence="2" type="ORF">ACAOBT_LOCUS36790</name>
</gene>
<dbReference type="Proteomes" id="UP001152888">
    <property type="component" value="Unassembled WGS sequence"/>
</dbReference>
<feature type="compositionally biased region" description="Polar residues" evidence="1">
    <location>
        <begin position="8"/>
        <end position="25"/>
    </location>
</feature>
<feature type="compositionally biased region" description="Pro residues" evidence="1">
    <location>
        <begin position="34"/>
        <end position="55"/>
    </location>
</feature>
<dbReference type="AlphaFoldDB" id="A0A9P0QF61"/>
<feature type="region of interest" description="Disordered" evidence="1">
    <location>
        <begin position="1"/>
        <end position="57"/>
    </location>
</feature>